<dbReference type="EMBL" id="ML977635">
    <property type="protein sequence ID" value="KAF1995669.1"/>
    <property type="molecule type" value="Genomic_DNA"/>
</dbReference>
<name>A0A6A5W409_9PLEO</name>
<dbReference type="SUPFAM" id="SSF46565">
    <property type="entry name" value="Chaperone J-domain"/>
    <property type="match status" value="1"/>
</dbReference>
<dbReference type="PANTHER" id="PTHR43948">
    <property type="entry name" value="DNAJ HOMOLOG SUBFAMILY B"/>
    <property type="match status" value="1"/>
</dbReference>
<dbReference type="PRINTS" id="PR00625">
    <property type="entry name" value="JDOMAIN"/>
</dbReference>
<feature type="compositionally biased region" description="Polar residues" evidence="1">
    <location>
        <begin position="126"/>
        <end position="155"/>
    </location>
</feature>
<feature type="region of interest" description="Disordered" evidence="1">
    <location>
        <begin position="113"/>
        <end position="179"/>
    </location>
</feature>
<keyword evidence="4" id="KW-1185">Reference proteome</keyword>
<accession>A0A6A5W409</accession>
<organism evidence="3 4">
    <name type="scientific">Amniculicola lignicola CBS 123094</name>
    <dbReference type="NCBI Taxonomy" id="1392246"/>
    <lineage>
        <taxon>Eukaryota</taxon>
        <taxon>Fungi</taxon>
        <taxon>Dikarya</taxon>
        <taxon>Ascomycota</taxon>
        <taxon>Pezizomycotina</taxon>
        <taxon>Dothideomycetes</taxon>
        <taxon>Pleosporomycetidae</taxon>
        <taxon>Pleosporales</taxon>
        <taxon>Amniculicolaceae</taxon>
        <taxon>Amniculicola</taxon>
    </lineage>
</organism>
<feature type="domain" description="J" evidence="2">
    <location>
        <begin position="5"/>
        <end position="73"/>
    </location>
</feature>
<dbReference type="Pfam" id="PF00226">
    <property type="entry name" value="DnaJ"/>
    <property type="match status" value="1"/>
</dbReference>
<evidence type="ECO:0000313" key="4">
    <source>
        <dbReference type="Proteomes" id="UP000799779"/>
    </source>
</evidence>
<evidence type="ECO:0000313" key="3">
    <source>
        <dbReference type="EMBL" id="KAF1995669.1"/>
    </source>
</evidence>
<dbReference type="InterPro" id="IPR001623">
    <property type="entry name" value="DnaJ_domain"/>
</dbReference>
<feature type="compositionally biased region" description="Low complexity" evidence="1">
    <location>
        <begin position="160"/>
        <end position="172"/>
    </location>
</feature>
<reference evidence="3" key="1">
    <citation type="journal article" date="2020" name="Stud. Mycol.">
        <title>101 Dothideomycetes genomes: a test case for predicting lifestyles and emergence of pathogens.</title>
        <authorList>
            <person name="Haridas S."/>
            <person name="Albert R."/>
            <person name="Binder M."/>
            <person name="Bloem J."/>
            <person name="Labutti K."/>
            <person name="Salamov A."/>
            <person name="Andreopoulos B."/>
            <person name="Baker S."/>
            <person name="Barry K."/>
            <person name="Bills G."/>
            <person name="Bluhm B."/>
            <person name="Cannon C."/>
            <person name="Castanera R."/>
            <person name="Culley D."/>
            <person name="Daum C."/>
            <person name="Ezra D."/>
            <person name="Gonzalez J."/>
            <person name="Henrissat B."/>
            <person name="Kuo A."/>
            <person name="Liang C."/>
            <person name="Lipzen A."/>
            <person name="Lutzoni F."/>
            <person name="Magnuson J."/>
            <person name="Mondo S."/>
            <person name="Nolan M."/>
            <person name="Ohm R."/>
            <person name="Pangilinan J."/>
            <person name="Park H.-J."/>
            <person name="Ramirez L."/>
            <person name="Alfaro M."/>
            <person name="Sun H."/>
            <person name="Tritt A."/>
            <person name="Yoshinaga Y."/>
            <person name="Zwiers L.-H."/>
            <person name="Turgeon B."/>
            <person name="Goodwin S."/>
            <person name="Spatafora J."/>
            <person name="Crous P."/>
            <person name="Grigoriev I."/>
        </authorList>
    </citation>
    <scope>NUCLEOTIDE SEQUENCE</scope>
    <source>
        <strain evidence="3">CBS 123094</strain>
    </source>
</reference>
<evidence type="ECO:0000256" key="1">
    <source>
        <dbReference type="SAM" id="MobiDB-lite"/>
    </source>
</evidence>
<dbReference type="GO" id="GO:0005737">
    <property type="term" value="C:cytoplasm"/>
    <property type="evidence" value="ECO:0007669"/>
    <property type="project" value="TreeGrafter"/>
</dbReference>
<protein>
    <submittedName>
        <fullName evidence="3">DnaJ-domain-containing protein</fullName>
    </submittedName>
</protein>
<dbReference type="GO" id="GO:0044183">
    <property type="term" value="F:protein folding chaperone"/>
    <property type="evidence" value="ECO:0007669"/>
    <property type="project" value="TreeGrafter"/>
</dbReference>
<dbReference type="GO" id="GO:0051082">
    <property type="term" value="F:unfolded protein binding"/>
    <property type="evidence" value="ECO:0007669"/>
    <property type="project" value="TreeGrafter"/>
</dbReference>
<gene>
    <name evidence="3" type="ORF">P154DRAFT_623831</name>
</gene>
<dbReference type="CDD" id="cd06257">
    <property type="entry name" value="DnaJ"/>
    <property type="match status" value="1"/>
</dbReference>
<dbReference type="AlphaFoldDB" id="A0A6A5W409"/>
<dbReference type="PROSITE" id="PS50076">
    <property type="entry name" value="DNAJ_2"/>
    <property type="match status" value="1"/>
</dbReference>
<evidence type="ECO:0000259" key="2">
    <source>
        <dbReference type="PROSITE" id="PS50076"/>
    </source>
</evidence>
<dbReference type="GO" id="GO:0051087">
    <property type="term" value="F:protein-folding chaperone binding"/>
    <property type="evidence" value="ECO:0007669"/>
    <property type="project" value="TreeGrafter"/>
</dbReference>
<dbReference type="OrthoDB" id="10250354at2759"/>
<dbReference type="Gene3D" id="1.10.287.110">
    <property type="entry name" value="DnaJ domain"/>
    <property type="match status" value="1"/>
</dbReference>
<dbReference type="SMART" id="SM00271">
    <property type="entry name" value="DnaJ"/>
    <property type="match status" value="1"/>
</dbReference>
<sequence length="179" mass="20665">MTNHSYYDELGVEPTAHISEIKKAFHRLSLNNHPDKTHHLHPDERNARTERFKIISNAYEVLSNQRGWYDTYEMGQRASHDPDAYTWRDNATYKAYAESEDDYDRDDEYKTLQEDTAATGRVRPQWTRSSHSQRATSGLTNNNEHQTTRHSVTSSKETETAPPLSSTPTTSTQRHRGVA</sequence>
<dbReference type="Proteomes" id="UP000799779">
    <property type="component" value="Unassembled WGS sequence"/>
</dbReference>
<dbReference type="PANTHER" id="PTHR43948:SF10">
    <property type="entry name" value="MRJ, ISOFORM E"/>
    <property type="match status" value="1"/>
</dbReference>
<dbReference type="InterPro" id="IPR036869">
    <property type="entry name" value="J_dom_sf"/>
</dbReference>
<proteinExistence type="predicted"/>